<dbReference type="Proteomes" id="UP000803884">
    <property type="component" value="Unassembled WGS sequence"/>
</dbReference>
<feature type="compositionally biased region" description="Basic residues" evidence="1">
    <location>
        <begin position="1"/>
        <end position="15"/>
    </location>
</feature>
<sequence length="380" mass="43290">MRTKKAPSQAKRAKPRASQSKPQTNGTPRTPTLKPPKAPERSAARSPAAQPAELSESDRRRLHEYLELAERPFLVHTVPASRKRKRSGAHPMQVQEDLFEQRLSVQYEVKPRDKWESLRRYKKFTVGSESIATGECILVKHDETEDPRMDIHSQWKAKVLEVRALDQEHVYIRLSWLNRPEDLPSGRKDYHGKNELIPTNQMDIIDAMAVNGALPVRHWDEQADGDEQSMPAEDEFFWRQTFDFANTKSFSNLRRICVDDAPQNPDELIVQCSNGECRKWMHVRCIAKNALERAIASQSPNQPPDSSPKKGKLKNPANNPNLTAVADATKGLTTAEVFVKGYPDRPNIEPAEEDEIVITTETGEQYSEEVRCLFCETEVE</sequence>
<gene>
    <name evidence="3" type="ORF">WHR41_06696</name>
</gene>
<dbReference type="GeneID" id="96008139"/>
<organism evidence="3 4">
    <name type="scientific">Cladosporium halotolerans</name>
    <dbReference type="NCBI Taxonomy" id="1052096"/>
    <lineage>
        <taxon>Eukaryota</taxon>
        <taxon>Fungi</taxon>
        <taxon>Dikarya</taxon>
        <taxon>Ascomycota</taxon>
        <taxon>Pezizomycotina</taxon>
        <taxon>Dothideomycetes</taxon>
        <taxon>Dothideomycetidae</taxon>
        <taxon>Cladosporiales</taxon>
        <taxon>Cladosporiaceae</taxon>
        <taxon>Cladosporium</taxon>
    </lineage>
</organism>
<dbReference type="EMBL" id="JAAQHG020000027">
    <property type="protein sequence ID" value="KAL1584347.1"/>
    <property type="molecule type" value="Genomic_DNA"/>
</dbReference>
<feature type="region of interest" description="Disordered" evidence="1">
    <location>
        <begin position="1"/>
        <end position="58"/>
    </location>
</feature>
<dbReference type="RefSeq" id="XP_069227453.1">
    <property type="nucleotide sequence ID" value="XM_069375301.1"/>
</dbReference>
<keyword evidence="4" id="KW-1185">Reference proteome</keyword>
<proteinExistence type="predicted"/>
<feature type="compositionally biased region" description="Polar residues" evidence="1">
    <location>
        <begin position="17"/>
        <end position="30"/>
    </location>
</feature>
<evidence type="ECO:0000259" key="2">
    <source>
        <dbReference type="PROSITE" id="PS51038"/>
    </source>
</evidence>
<dbReference type="InterPro" id="IPR043151">
    <property type="entry name" value="BAH_sf"/>
</dbReference>
<dbReference type="PROSITE" id="PS51038">
    <property type="entry name" value="BAH"/>
    <property type="match status" value="1"/>
</dbReference>
<dbReference type="AlphaFoldDB" id="A0AB34KKS0"/>
<dbReference type="CDD" id="cd04370">
    <property type="entry name" value="BAH"/>
    <property type="match status" value="1"/>
</dbReference>
<dbReference type="InterPro" id="IPR001025">
    <property type="entry name" value="BAH_dom"/>
</dbReference>
<accession>A0AB34KKS0</accession>
<evidence type="ECO:0000313" key="3">
    <source>
        <dbReference type="EMBL" id="KAL1584347.1"/>
    </source>
</evidence>
<reference evidence="3 4" key="1">
    <citation type="journal article" date="2020" name="Microbiol. Resour. Announc.">
        <title>Draft Genome Sequence of a Cladosporium Species Isolated from the Mesophotic Ascidian Didemnum maculosum.</title>
        <authorList>
            <person name="Gioti A."/>
            <person name="Siaperas R."/>
            <person name="Nikolaivits E."/>
            <person name="Le Goff G."/>
            <person name="Ouazzani J."/>
            <person name="Kotoulas G."/>
            <person name="Topakas E."/>
        </authorList>
    </citation>
    <scope>NUCLEOTIDE SEQUENCE [LARGE SCALE GENOMIC DNA]</scope>
    <source>
        <strain evidence="3 4">TM138-S3</strain>
    </source>
</reference>
<name>A0AB34KKS0_9PEZI</name>
<dbReference type="SMART" id="SM00439">
    <property type="entry name" value="BAH"/>
    <property type="match status" value="1"/>
</dbReference>
<protein>
    <recommendedName>
        <fullName evidence="2">BAH domain-containing protein</fullName>
    </recommendedName>
</protein>
<dbReference type="PANTHER" id="PTHR46364">
    <property type="entry name" value="OS08G0421900 PROTEIN"/>
    <property type="match status" value="1"/>
</dbReference>
<evidence type="ECO:0000256" key="1">
    <source>
        <dbReference type="SAM" id="MobiDB-lite"/>
    </source>
</evidence>
<evidence type="ECO:0000313" key="4">
    <source>
        <dbReference type="Proteomes" id="UP000803884"/>
    </source>
</evidence>
<feature type="compositionally biased region" description="Low complexity" evidence="1">
    <location>
        <begin position="44"/>
        <end position="53"/>
    </location>
</feature>
<dbReference type="GO" id="GO:0003682">
    <property type="term" value="F:chromatin binding"/>
    <property type="evidence" value="ECO:0007669"/>
    <property type="project" value="InterPro"/>
</dbReference>
<feature type="domain" description="BAH" evidence="2">
    <location>
        <begin position="129"/>
        <end position="253"/>
    </location>
</feature>
<dbReference type="Gene3D" id="2.30.30.490">
    <property type="match status" value="1"/>
</dbReference>
<feature type="region of interest" description="Disordered" evidence="1">
    <location>
        <begin position="295"/>
        <end position="323"/>
    </location>
</feature>
<comment type="caution">
    <text evidence="3">The sequence shown here is derived from an EMBL/GenBank/DDBJ whole genome shotgun (WGS) entry which is preliminary data.</text>
</comment>